<dbReference type="InterPro" id="IPR000595">
    <property type="entry name" value="cNMP-bd_dom"/>
</dbReference>
<sequence length="249" mass="27021">MTERRVVPLDLPLVTPHECSLQVRREAIASVEMFRELSPEQVADVESRCGARAISEGEAVYLRGEPADRVYFVAHGIVKTTRDAPDGRETMLGVRTKGDFLGAIPELGYDRHVESAWAMTGGCLLSLGSDDYARVMRDHPAVALGTVRVLADRLAQSQTSVHMLSGAALQQRLAAILLSLGAKVGRKWEGGVLLQIPIGREDLAAMAGAATESVSRQLSAWKKAGIIDSGRRWVAIMNLPELRRLRAGS</sequence>
<dbReference type="GO" id="GO:0003700">
    <property type="term" value="F:DNA-binding transcription factor activity"/>
    <property type="evidence" value="ECO:0007669"/>
    <property type="project" value="TreeGrafter"/>
</dbReference>
<dbReference type="Gene3D" id="1.10.10.10">
    <property type="entry name" value="Winged helix-like DNA-binding domain superfamily/Winged helix DNA-binding domain"/>
    <property type="match status" value="1"/>
</dbReference>
<dbReference type="CDD" id="cd00038">
    <property type="entry name" value="CAP_ED"/>
    <property type="match status" value="1"/>
</dbReference>
<dbReference type="Pfam" id="PF13545">
    <property type="entry name" value="HTH_Crp_2"/>
    <property type="match status" value="1"/>
</dbReference>
<evidence type="ECO:0000256" key="3">
    <source>
        <dbReference type="ARBA" id="ARBA00023163"/>
    </source>
</evidence>
<dbReference type="EMBL" id="FNGP01000004">
    <property type="protein sequence ID" value="SDL65847.1"/>
    <property type="molecule type" value="Genomic_DNA"/>
</dbReference>
<accession>A0A1G9LVU8</accession>
<dbReference type="RefSeq" id="WP_176761761.1">
    <property type="nucleotide sequence ID" value="NZ_FNGP01000004.1"/>
</dbReference>
<dbReference type="Pfam" id="PF00027">
    <property type="entry name" value="cNMP_binding"/>
    <property type="match status" value="1"/>
</dbReference>
<dbReference type="SUPFAM" id="SSF46785">
    <property type="entry name" value="Winged helix' DNA-binding domain"/>
    <property type="match status" value="1"/>
</dbReference>
<dbReference type="GO" id="GO:0005829">
    <property type="term" value="C:cytosol"/>
    <property type="evidence" value="ECO:0007669"/>
    <property type="project" value="TreeGrafter"/>
</dbReference>
<protein>
    <submittedName>
        <fullName evidence="6">cAMP-binding domain of CRP or a regulatory subunit of cAMP-dependent protein kinases</fullName>
    </submittedName>
</protein>
<evidence type="ECO:0000256" key="1">
    <source>
        <dbReference type="ARBA" id="ARBA00023015"/>
    </source>
</evidence>
<evidence type="ECO:0000259" key="5">
    <source>
        <dbReference type="PROSITE" id="PS51063"/>
    </source>
</evidence>
<dbReference type="InterPro" id="IPR036388">
    <property type="entry name" value="WH-like_DNA-bd_sf"/>
</dbReference>
<keyword evidence="1" id="KW-0805">Transcription regulation</keyword>
<dbReference type="InterPro" id="IPR036390">
    <property type="entry name" value="WH_DNA-bd_sf"/>
</dbReference>
<dbReference type="InterPro" id="IPR014710">
    <property type="entry name" value="RmlC-like_jellyroll"/>
</dbReference>
<keyword evidence="7" id="KW-1185">Reference proteome</keyword>
<evidence type="ECO:0000259" key="4">
    <source>
        <dbReference type="PROSITE" id="PS50042"/>
    </source>
</evidence>
<dbReference type="PROSITE" id="PS51063">
    <property type="entry name" value="HTH_CRP_2"/>
    <property type="match status" value="1"/>
</dbReference>
<keyword evidence="6" id="KW-0418">Kinase</keyword>
<keyword evidence="3" id="KW-0804">Transcription</keyword>
<dbReference type="Proteomes" id="UP000199475">
    <property type="component" value="Unassembled WGS sequence"/>
</dbReference>
<feature type="domain" description="HTH crp-type" evidence="5">
    <location>
        <begin position="167"/>
        <end position="240"/>
    </location>
</feature>
<gene>
    <name evidence="6" type="ORF">SAMN04488242_2351</name>
</gene>
<evidence type="ECO:0000256" key="2">
    <source>
        <dbReference type="ARBA" id="ARBA00023125"/>
    </source>
</evidence>
<evidence type="ECO:0000313" key="7">
    <source>
        <dbReference type="Proteomes" id="UP000199475"/>
    </source>
</evidence>
<dbReference type="SUPFAM" id="SSF51206">
    <property type="entry name" value="cAMP-binding domain-like"/>
    <property type="match status" value="1"/>
</dbReference>
<dbReference type="SMART" id="SM00100">
    <property type="entry name" value="cNMP"/>
    <property type="match status" value="1"/>
</dbReference>
<keyword evidence="6" id="KW-0808">Transferase</keyword>
<name>A0A1G9LVU8_9ACTN</name>
<dbReference type="InterPro" id="IPR012318">
    <property type="entry name" value="HTH_CRP"/>
</dbReference>
<dbReference type="PANTHER" id="PTHR24567:SF26">
    <property type="entry name" value="REGULATORY PROTEIN YEIL"/>
    <property type="match status" value="1"/>
</dbReference>
<keyword evidence="2" id="KW-0238">DNA-binding</keyword>
<dbReference type="GO" id="GO:0016301">
    <property type="term" value="F:kinase activity"/>
    <property type="evidence" value="ECO:0007669"/>
    <property type="project" value="UniProtKB-KW"/>
</dbReference>
<dbReference type="STRING" id="686624.SAMN04488242_2351"/>
<dbReference type="GO" id="GO:0003677">
    <property type="term" value="F:DNA binding"/>
    <property type="evidence" value="ECO:0007669"/>
    <property type="project" value="UniProtKB-KW"/>
</dbReference>
<proteinExistence type="predicted"/>
<feature type="domain" description="Cyclic nucleotide-binding" evidence="4">
    <location>
        <begin position="33"/>
        <end position="136"/>
    </location>
</feature>
<dbReference type="InterPro" id="IPR050397">
    <property type="entry name" value="Env_Response_Regulators"/>
</dbReference>
<dbReference type="SMART" id="SM00419">
    <property type="entry name" value="HTH_CRP"/>
    <property type="match status" value="1"/>
</dbReference>
<dbReference type="PANTHER" id="PTHR24567">
    <property type="entry name" value="CRP FAMILY TRANSCRIPTIONAL REGULATORY PROTEIN"/>
    <property type="match status" value="1"/>
</dbReference>
<dbReference type="InterPro" id="IPR018490">
    <property type="entry name" value="cNMP-bd_dom_sf"/>
</dbReference>
<dbReference type="AlphaFoldDB" id="A0A1G9LVU8"/>
<dbReference type="Gene3D" id="2.60.120.10">
    <property type="entry name" value="Jelly Rolls"/>
    <property type="match status" value="1"/>
</dbReference>
<reference evidence="6 7" key="1">
    <citation type="submission" date="2016-10" db="EMBL/GenBank/DDBJ databases">
        <authorList>
            <person name="de Groot N.N."/>
        </authorList>
    </citation>
    <scope>NUCLEOTIDE SEQUENCE [LARGE SCALE GENOMIC DNA]</scope>
    <source>
        <strain evidence="6 7">CGMCC 1.9159</strain>
    </source>
</reference>
<dbReference type="PROSITE" id="PS50042">
    <property type="entry name" value="CNMP_BINDING_3"/>
    <property type="match status" value="1"/>
</dbReference>
<organism evidence="6 7">
    <name type="scientific">Tessaracoccus oleiagri</name>
    <dbReference type="NCBI Taxonomy" id="686624"/>
    <lineage>
        <taxon>Bacteria</taxon>
        <taxon>Bacillati</taxon>
        <taxon>Actinomycetota</taxon>
        <taxon>Actinomycetes</taxon>
        <taxon>Propionibacteriales</taxon>
        <taxon>Propionibacteriaceae</taxon>
        <taxon>Tessaracoccus</taxon>
    </lineage>
</organism>
<evidence type="ECO:0000313" key="6">
    <source>
        <dbReference type="EMBL" id="SDL65847.1"/>
    </source>
</evidence>